<gene>
    <name evidence="4" type="primary">gnl_3</name>
    <name evidence="4" type="ORF">Pan153_27430</name>
</gene>
<accession>A0A518FP27</accession>
<proteinExistence type="predicted"/>
<keyword evidence="2" id="KW-0732">Signal</keyword>
<dbReference type="SUPFAM" id="SSF63829">
    <property type="entry name" value="Calcium-dependent phosphotriesterase"/>
    <property type="match status" value="1"/>
</dbReference>
<dbReference type="PANTHER" id="PTHR47572">
    <property type="entry name" value="LIPOPROTEIN-RELATED"/>
    <property type="match status" value="1"/>
</dbReference>
<dbReference type="InterPro" id="IPR011042">
    <property type="entry name" value="6-blade_b-propeller_TolB-like"/>
</dbReference>
<name>A0A518FP27_9PLAN</name>
<evidence type="ECO:0000256" key="2">
    <source>
        <dbReference type="SAM" id="SignalP"/>
    </source>
</evidence>
<reference evidence="4 5" key="1">
    <citation type="submission" date="2019-02" db="EMBL/GenBank/DDBJ databases">
        <title>Deep-cultivation of Planctomycetes and their phenomic and genomic characterization uncovers novel biology.</title>
        <authorList>
            <person name="Wiegand S."/>
            <person name="Jogler M."/>
            <person name="Boedeker C."/>
            <person name="Pinto D."/>
            <person name="Vollmers J."/>
            <person name="Rivas-Marin E."/>
            <person name="Kohn T."/>
            <person name="Peeters S.H."/>
            <person name="Heuer A."/>
            <person name="Rast P."/>
            <person name="Oberbeckmann S."/>
            <person name="Bunk B."/>
            <person name="Jeske O."/>
            <person name="Meyerdierks A."/>
            <person name="Storesund J.E."/>
            <person name="Kallscheuer N."/>
            <person name="Luecker S."/>
            <person name="Lage O.M."/>
            <person name="Pohl T."/>
            <person name="Merkel B.J."/>
            <person name="Hornburger P."/>
            <person name="Mueller R.-W."/>
            <person name="Bruemmer F."/>
            <person name="Labrenz M."/>
            <person name="Spormann A.M."/>
            <person name="Op den Camp H."/>
            <person name="Overmann J."/>
            <person name="Amann R."/>
            <person name="Jetten M.S.M."/>
            <person name="Mascher T."/>
            <person name="Medema M.H."/>
            <person name="Devos D.P."/>
            <person name="Kaster A.-K."/>
            <person name="Ovreas L."/>
            <person name="Rohde M."/>
            <person name="Galperin M.Y."/>
            <person name="Jogler C."/>
        </authorList>
    </citation>
    <scope>NUCLEOTIDE SEQUENCE [LARGE SCALE GENOMIC DNA]</scope>
    <source>
        <strain evidence="4 5">Pan153</strain>
    </source>
</reference>
<evidence type="ECO:0000259" key="3">
    <source>
        <dbReference type="Pfam" id="PF08450"/>
    </source>
</evidence>
<dbReference type="Proteomes" id="UP000320839">
    <property type="component" value="Chromosome"/>
</dbReference>
<evidence type="ECO:0000256" key="1">
    <source>
        <dbReference type="ARBA" id="ARBA00022801"/>
    </source>
</evidence>
<dbReference type="GO" id="GO:0004341">
    <property type="term" value="F:gluconolactonase activity"/>
    <property type="evidence" value="ECO:0007669"/>
    <property type="project" value="UniProtKB-EC"/>
</dbReference>
<evidence type="ECO:0000313" key="4">
    <source>
        <dbReference type="EMBL" id="QDV18087.1"/>
    </source>
</evidence>
<dbReference type="EMBL" id="CP036317">
    <property type="protein sequence ID" value="QDV18087.1"/>
    <property type="molecule type" value="Genomic_DNA"/>
</dbReference>
<evidence type="ECO:0000313" key="5">
    <source>
        <dbReference type="Proteomes" id="UP000320839"/>
    </source>
</evidence>
<feature type="domain" description="SMP-30/Gluconolactonase/LRE-like region" evidence="3">
    <location>
        <begin position="63"/>
        <end position="327"/>
    </location>
</feature>
<feature type="chain" id="PRO_5022045687" evidence="2">
    <location>
        <begin position="26"/>
        <end position="348"/>
    </location>
</feature>
<dbReference type="Gene3D" id="2.120.10.30">
    <property type="entry name" value="TolB, C-terminal domain"/>
    <property type="match status" value="1"/>
</dbReference>
<feature type="signal peptide" evidence="2">
    <location>
        <begin position="1"/>
        <end position="25"/>
    </location>
</feature>
<dbReference type="InterPro" id="IPR013658">
    <property type="entry name" value="SGL"/>
</dbReference>
<dbReference type="RefSeq" id="WP_232105720.1">
    <property type="nucleotide sequence ID" value="NZ_CP036317.1"/>
</dbReference>
<sequence precursor="true">MKITPLTCLTLAVCLLGISPVPGHAQDSTNYPTLGEVVRIDPRLDQLIDKDAKIEVLSSGFDWSEGPVWVGDAKDGYLLFSDIPRNSVMKWKEGTGASLFMKPSGYTGVAQYGGEPGCNGLILDPKGRLVSCEHGDRRISVLTKEGGKRTMVDNYMGKRLNSPNDGTFKSNGDFYFTDPPYGLPNRYDDPRRELDFCGVYRLATDGTLTLLTKEMTRPNGIAFSPDEKTLYVAQSDPEAALWKAFPVNPDGTLGKSKVFCDVTENVGKLPGLPDGMKTDLKGNVFATGPGGCYIFTPEGELLGRISTGERTANCAWGNDGTVLYLTADTYLVRIQTKTKGRVGPPQAK</sequence>
<dbReference type="InterPro" id="IPR051262">
    <property type="entry name" value="SMP-30/CGR1_Lactonase"/>
</dbReference>
<protein>
    <submittedName>
        <fullName evidence="4">Gluconolactonase</fullName>
        <ecNumber evidence="4">3.1.1.17</ecNumber>
    </submittedName>
</protein>
<dbReference type="AlphaFoldDB" id="A0A518FP27"/>
<dbReference type="Pfam" id="PF08450">
    <property type="entry name" value="SGL"/>
    <property type="match status" value="1"/>
</dbReference>
<dbReference type="EC" id="3.1.1.17" evidence="4"/>
<keyword evidence="1 4" id="KW-0378">Hydrolase</keyword>
<organism evidence="4 5">
    <name type="scientific">Gimesia panareensis</name>
    <dbReference type="NCBI Taxonomy" id="2527978"/>
    <lineage>
        <taxon>Bacteria</taxon>
        <taxon>Pseudomonadati</taxon>
        <taxon>Planctomycetota</taxon>
        <taxon>Planctomycetia</taxon>
        <taxon>Planctomycetales</taxon>
        <taxon>Planctomycetaceae</taxon>
        <taxon>Gimesia</taxon>
    </lineage>
</organism>
<dbReference type="PANTHER" id="PTHR47572:SF4">
    <property type="entry name" value="LACTONASE DRP35"/>
    <property type="match status" value="1"/>
</dbReference>